<proteinExistence type="predicted"/>
<feature type="transmembrane region" description="Helical" evidence="1">
    <location>
        <begin position="27"/>
        <end position="47"/>
    </location>
</feature>
<protein>
    <submittedName>
        <fullName evidence="2">DUF4381 domain-containing protein</fullName>
    </submittedName>
</protein>
<organism evidence="2 3">
    <name type="scientific">Enterovibrio gelatinilyticus</name>
    <dbReference type="NCBI Taxonomy" id="2899819"/>
    <lineage>
        <taxon>Bacteria</taxon>
        <taxon>Pseudomonadati</taxon>
        <taxon>Pseudomonadota</taxon>
        <taxon>Gammaproteobacteria</taxon>
        <taxon>Vibrionales</taxon>
        <taxon>Vibrionaceae</taxon>
        <taxon>Enterovibrio</taxon>
    </lineage>
</organism>
<keyword evidence="1" id="KW-0812">Transmembrane</keyword>
<name>A0ABT5R5E9_9GAMM</name>
<accession>A0ABT5R5E9</accession>
<keyword evidence="1" id="KW-1133">Transmembrane helix</keyword>
<reference evidence="2" key="1">
    <citation type="submission" date="2021-12" db="EMBL/GenBank/DDBJ databases">
        <title>Enterovibrio ZSDZ35 sp. nov. and Enterovibrio ZSDZ42 sp. nov., isolated from coastal seawater in Qingdao.</title>
        <authorList>
            <person name="Zhang P."/>
        </authorList>
    </citation>
    <scope>NUCLEOTIDE SEQUENCE</scope>
    <source>
        <strain evidence="2">ZSDZ42</strain>
    </source>
</reference>
<keyword evidence="3" id="KW-1185">Reference proteome</keyword>
<dbReference type="Pfam" id="PF14316">
    <property type="entry name" value="DUF4381"/>
    <property type="match status" value="1"/>
</dbReference>
<evidence type="ECO:0000256" key="1">
    <source>
        <dbReference type="SAM" id="Phobius"/>
    </source>
</evidence>
<gene>
    <name evidence="2" type="ORF">LRP50_18235</name>
</gene>
<keyword evidence="1" id="KW-0472">Membrane</keyword>
<evidence type="ECO:0000313" key="2">
    <source>
        <dbReference type="EMBL" id="MDD1795070.1"/>
    </source>
</evidence>
<dbReference type="EMBL" id="JAJUBC010000024">
    <property type="protein sequence ID" value="MDD1795070.1"/>
    <property type="molecule type" value="Genomic_DNA"/>
</dbReference>
<comment type="caution">
    <text evidence="2">The sequence shown here is derived from an EMBL/GenBank/DDBJ whole genome shotgun (WGS) entry which is preliminary data.</text>
</comment>
<sequence>MTNSPSNALPLADIQLQNAPGLWPLAWGWWLLIVALLAAVLLAAILLRKRAKRVQARNEALVELTQSDSLSKINALLKRAALSYFDRDHVAKLTGTPWLTFLDSQLPATKHSFMAHDELWQKGIFAKEGLTDSELAQCRTLAAHWLKHALPPKASLNVINSKEANHV</sequence>
<evidence type="ECO:0000313" key="3">
    <source>
        <dbReference type="Proteomes" id="UP001149400"/>
    </source>
</evidence>
<dbReference type="InterPro" id="IPR025489">
    <property type="entry name" value="DUF4381"/>
</dbReference>
<dbReference type="Proteomes" id="UP001149400">
    <property type="component" value="Unassembled WGS sequence"/>
</dbReference>
<dbReference type="RefSeq" id="WP_274165877.1">
    <property type="nucleotide sequence ID" value="NZ_JAJUBC010000024.1"/>
</dbReference>